<evidence type="ECO:0000313" key="5">
    <source>
        <dbReference type="EMBL" id="MBD0381896.1"/>
    </source>
</evidence>
<evidence type="ECO:0000259" key="4">
    <source>
        <dbReference type="PROSITE" id="PS50949"/>
    </source>
</evidence>
<dbReference type="InterPro" id="IPR036390">
    <property type="entry name" value="WH_DNA-bd_sf"/>
</dbReference>
<dbReference type="CDD" id="cd07377">
    <property type="entry name" value="WHTH_GntR"/>
    <property type="match status" value="1"/>
</dbReference>
<organism evidence="5 6">
    <name type="scientific">Paenibacillus sedimenti</name>
    <dbReference type="NCBI Taxonomy" id="2770274"/>
    <lineage>
        <taxon>Bacteria</taxon>
        <taxon>Bacillati</taxon>
        <taxon>Bacillota</taxon>
        <taxon>Bacilli</taxon>
        <taxon>Bacillales</taxon>
        <taxon>Paenibacillaceae</taxon>
        <taxon>Paenibacillus</taxon>
    </lineage>
</organism>
<feature type="domain" description="HTH gntR-type" evidence="4">
    <location>
        <begin position="1"/>
        <end position="48"/>
    </location>
</feature>
<dbReference type="GO" id="GO:0003700">
    <property type="term" value="F:DNA-binding transcription factor activity"/>
    <property type="evidence" value="ECO:0007669"/>
    <property type="project" value="InterPro"/>
</dbReference>
<dbReference type="Pfam" id="PF00392">
    <property type="entry name" value="GntR"/>
    <property type="match status" value="1"/>
</dbReference>
<dbReference type="GO" id="GO:0003677">
    <property type="term" value="F:DNA binding"/>
    <property type="evidence" value="ECO:0007669"/>
    <property type="project" value="UniProtKB-KW"/>
</dbReference>
<evidence type="ECO:0000313" key="6">
    <source>
        <dbReference type="Proteomes" id="UP000650466"/>
    </source>
</evidence>
<dbReference type="InterPro" id="IPR000524">
    <property type="entry name" value="Tscrpt_reg_HTH_GntR"/>
</dbReference>
<dbReference type="Proteomes" id="UP000650466">
    <property type="component" value="Unassembled WGS sequence"/>
</dbReference>
<dbReference type="Gene3D" id="1.10.10.10">
    <property type="entry name" value="Winged helix-like DNA-binding domain superfamily/Winged helix DNA-binding domain"/>
    <property type="match status" value="1"/>
</dbReference>
<evidence type="ECO:0000256" key="2">
    <source>
        <dbReference type="ARBA" id="ARBA00023125"/>
    </source>
</evidence>
<keyword evidence="3" id="KW-0804">Transcription</keyword>
<dbReference type="AlphaFoldDB" id="A0A926QJN0"/>
<protein>
    <submittedName>
        <fullName evidence="5">GntR family transcriptional regulator</fullName>
    </submittedName>
</protein>
<comment type="caution">
    <text evidence="5">The sequence shown here is derived from an EMBL/GenBank/DDBJ whole genome shotgun (WGS) entry which is preliminary data.</text>
</comment>
<evidence type="ECO:0000256" key="1">
    <source>
        <dbReference type="ARBA" id="ARBA00023015"/>
    </source>
</evidence>
<name>A0A926QJN0_9BACL</name>
<sequence>MTLYEKIYRHLLDEIKAGKLKLGDRMPSESDLSTQFGVSRITSKKGLR</sequence>
<gene>
    <name evidence="5" type="ORF">ICC18_17365</name>
</gene>
<reference evidence="5" key="1">
    <citation type="submission" date="2020-09" db="EMBL/GenBank/DDBJ databases">
        <title>Draft Genome Sequence of Paenibacillus sp. WST5.</title>
        <authorList>
            <person name="Bao Z."/>
        </authorList>
    </citation>
    <scope>NUCLEOTIDE SEQUENCE</scope>
    <source>
        <strain evidence="5">WST5</strain>
    </source>
</reference>
<dbReference type="InterPro" id="IPR036388">
    <property type="entry name" value="WH-like_DNA-bd_sf"/>
</dbReference>
<keyword evidence="1" id="KW-0805">Transcription regulation</keyword>
<evidence type="ECO:0000256" key="3">
    <source>
        <dbReference type="ARBA" id="ARBA00023163"/>
    </source>
</evidence>
<keyword evidence="2" id="KW-0238">DNA-binding</keyword>
<keyword evidence="6" id="KW-1185">Reference proteome</keyword>
<dbReference type="EMBL" id="JACVVD010000005">
    <property type="protein sequence ID" value="MBD0381896.1"/>
    <property type="molecule type" value="Genomic_DNA"/>
</dbReference>
<dbReference type="SUPFAM" id="SSF46785">
    <property type="entry name" value="Winged helix' DNA-binding domain"/>
    <property type="match status" value="1"/>
</dbReference>
<dbReference type="PROSITE" id="PS50949">
    <property type="entry name" value="HTH_GNTR"/>
    <property type="match status" value="1"/>
</dbReference>
<accession>A0A926QJN0</accession>
<dbReference type="RefSeq" id="WP_188175675.1">
    <property type="nucleotide sequence ID" value="NZ_JACVVD010000005.1"/>
</dbReference>
<proteinExistence type="predicted"/>